<evidence type="ECO:0000259" key="9">
    <source>
        <dbReference type="Pfam" id="PF01529"/>
    </source>
</evidence>
<feature type="transmembrane region" description="Helical" evidence="8">
    <location>
        <begin position="53"/>
        <end position="73"/>
    </location>
</feature>
<comment type="domain">
    <text evidence="8">The DHHC domain is required for palmitoyltransferase activity.</text>
</comment>
<dbReference type="PANTHER" id="PTHR22883:SF324">
    <property type="entry name" value="S-ACYLTRANSFERASE"/>
    <property type="match status" value="1"/>
</dbReference>
<feature type="transmembrane region" description="Helical" evidence="8">
    <location>
        <begin position="79"/>
        <end position="103"/>
    </location>
</feature>
<dbReference type="EMBL" id="BAABME010005537">
    <property type="protein sequence ID" value="GAA0165916.1"/>
    <property type="molecule type" value="Genomic_DNA"/>
</dbReference>
<comment type="similarity">
    <text evidence="2 8">Belongs to the DHHC palmitoyltransferase family.</text>
</comment>
<organism evidence="10 11">
    <name type="scientific">Lithospermum erythrorhizon</name>
    <name type="common">Purple gromwell</name>
    <name type="synonym">Lithospermum officinale var. erythrorhizon</name>
    <dbReference type="NCBI Taxonomy" id="34254"/>
    <lineage>
        <taxon>Eukaryota</taxon>
        <taxon>Viridiplantae</taxon>
        <taxon>Streptophyta</taxon>
        <taxon>Embryophyta</taxon>
        <taxon>Tracheophyta</taxon>
        <taxon>Spermatophyta</taxon>
        <taxon>Magnoliopsida</taxon>
        <taxon>eudicotyledons</taxon>
        <taxon>Gunneridae</taxon>
        <taxon>Pentapetalae</taxon>
        <taxon>asterids</taxon>
        <taxon>lamiids</taxon>
        <taxon>Boraginales</taxon>
        <taxon>Boraginaceae</taxon>
        <taxon>Boraginoideae</taxon>
        <taxon>Lithospermeae</taxon>
        <taxon>Lithospermum</taxon>
    </lineage>
</organism>
<name>A0AAV3QRU2_LITER</name>
<comment type="catalytic activity">
    <reaction evidence="8">
        <text>L-cysteinyl-[protein] + hexadecanoyl-CoA = S-hexadecanoyl-L-cysteinyl-[protein] + CoA</text>
        <dbReference type="Rhea" id="RHEA:36683"/>
        <dbReference type="Rhea" id="RHEA-COMP:10131"/>
        <dbReference type="Rhea" id="RHEA-COMP:11032"/>
        <dbReference type="ChEBI" id="CHEBI:29950"/>
        <dbReference type="ChEBI" id="CHEBI:57287"/>
        <dbReference type="ChEBI" id="CHEBI:57379"/>
        <dbReference type="ChEBI" id="CHEBI:74151"/>
        <dbReference type="EC" id="2.3.1.225"/>
    </reaction>
</comment>
<keyword evidence="6 8" id="KW-0472">Membrane</keyword>
<evidence type="ECO:0000313" key="10">
    <source>
        <dbReference type="EMBL" id="GAA0165916.1"/>
    </source>
</evidence>
<proteinExistence type="inferred from homology"/>
<sequence length="420" mass="48203">MYPAPLHSEHLSDSSEDIEDNNEQIIRVYQVWKGSNVFLLGGRLICGPDVKSLFLTLFLILVPVILFCAFVSQDLVEEFPHFLGITITTICVIWTTYVVILLLMTSGRDPGIIPRNLHPPDPDDYDESSISTDWARSHSGASSLPPTKTVIVNRKAVKVKYCRTCMLYRPPRCSHCSVCNNCVERFDHHCPWVGQCIGRRNYRYFFMFVSSTTLLCLYVFSFSWANIMVISTTNHCNIWRAALMSPISGVLIIYTFLVAWFVGGLTTFHLYLICTNQTTYENFRYGYDTMNNPYNIGCTHNVWEVLLSKIPKSKHNFRAQILQDSSFVTNQSSSSKQSMTPDMQITSFDFEVRKRQAISPDDMRDIRTNPTSCQLERCDTRSSSNNSWVHPRGDWDVINQDPTSELHILPTEFEHKAHDK</sequence>
<gene>
    <name evidence="10" type="ORF">LIER_21194</name>
</gene>
<dbReference type="GO" id="GO:0019706">
    <property type="term" value="F:protein-cysteine S-palmitoyltransferase activity"/>
    <property type="evidence" value="ECO:0007669"/>
    <property type="project" value="UniProtKB-EC"/>
</dbReference>
<dbReference type="EC" id="2.3.1.225" evidence="8"/>
<evidence type="ECO:0000313" key="11">
    <source>
        <dbReference type="Proteomes" id="UP001454036"/>
    </source>
</evidence>
<dbReference type="Pfam" id="PF01529">
    <property type="entry name" value="DHHC"/>
    <property type="match status" value="1"/>
</dbReference>
<dbReference type="GO" id="GO:0006612">
    <property type="term" value="P:protein targeting to membrane"/>
    <property type="evidence" value="ECO:0007669"/>
    <property type="project" value="TreeGrafter"/>
</dbReference>
<dbReference type="PANTHER" id="PTHR22883">
    <property type="entry name" value="ZINC FINGER DHHC DOMAIN CONTAINING PROTEIN"/>
    <property type="match status" value="1"/>
</dbReference>
<accession>A0AAV3QRU2</accession>
<dbReference type="AlphaFoldDB" id="A0AAV3QRU2"/>
<evidence type="ECO:0000256" key="7">
    <source>
        <dbReference type="ARBA" id="ARBA00023315"/>
    </source>
</evidence>
<evidence type="ECO:0000256" key="5">
    <source>
        <dbReference type="ARBA" id="ARBA00022989"/>
    </source>
</evidence>
<evidence type="ECO:0000256" key="8">
    <source>
        <dbReference type="RuleBase" id="RU079119"/>
    </source>
</evidence>
<dbReference type="GO" id="GO:0005794">
    <property type="term" value="C:Golgi apparatus"/>
    <property type="evidence" value="ECO:0007669"/>
    <property type="project" value="TreeGrafter"/>
</dbReference>
<comment type="caution">
    <text evidence="10">The sequence shown here is derived from an EMBL/GenBank/DDBJ whole genome shotgun (WGS) entry which is preliminary data.</text>
</comment>
<evidence type="ECO:0000256" key="4">
    <source>
        <dbReference type="ARBA" id="ARBA00022692"/>
    </source>
</evidence>
<evidence type="ECO:0000256" key="1">
    <source>
        <dbReference type="ARBA" id="ARBA00004127"/>
    </source>
</evidence>
<dbReference type="PROSITE" id="PS50216">
    <property type="entry name" value="DHHC"/>
    <property type="match status" value="1"/>
</dbReference>
<keyword evidence="5 8" id="KW-1133">Transmembrane helix</keyword>
<protein>
    <recommendedName>
        <fullName evidence="8">S-acyltransferase</fullName>
        <ecNumber evidence="8">2.3.1.225</ecNumber>
    </recommendedName>
    <alternativeName>
        <fullName evidence="8">Palmitoyltransferase</fullName>
    </alternativeName>
</protein>
<evidence type="ECO:0000256" key="2">
    <source>
        <dbReference type="ARBA" id="ARBA00008574"/>
    </source>
</evidence>
<comment type="subcellular location">
    <subcellularLocation>
        <location evidence="1">Endomembrane system</location>
        <topology evidence="1">Multi-pass membrane protein</topology>
    </subcellularLocation>
</comment>
<dbReference type="InterPro" id="IPR039859">
    <property type="entry name" value="PFA4/ZDH16/20/ERF2-like"/>
</dbReference>
<feature type="domain" description="Palmitoyltransferase DHHC" evidence="9">
    <location>
        <begin position="160"/>
        <end position="284"/>
    </location>
</feature>
<feature type="transmembrane region" description="Helical" evidence="8">
    <location>
        <begin position="204"/>
        <end position="227"/>
    </location>
</feature>
<dbReference type="Proteomes" id="UP001454036">
    <property type="component" value="Unassembled WGS sequence"/>
</dbReference>
<dbReference type="GO" id="GO:0005783">
    <property type="term" value="C:endoplasmic reticulum"/>
    <property type="evidence" value="ECO:0007669"/>
    <property type="project" value="TreeGrafter"/>
</dbReference>
<feature type="transmembrane region" description="Helical" evidence="8">
    <location>
        <begin position="247"/>
        <end position="274"/>
    </location>
</feature>
<reference evidence="10 11" key="1">
    <citation type="submission" date="2024-01" db="EMBL/GenBank/DDBJ databases">
        <title>The complete chloroplast genome sequence of Lithospermum erythrorhizon: insights into the phylogenetic relationship among Boraginaceae species and the maternal lineages of purple gromwells.</title>
        <authorList>
            <person name="Okada T."/>
            <person name="Watanabe K."/>
        </authorList>
    </citation>
    <scope>NUCLEOTIDE SEQUENCE [LARGE SCALE GENOMIC DNA]</scope>
</reference>
<keyword evidence="7 8" id="KW-0012">Acyltransferase</keyword>
<evidence type="ECO:0000256" key="6">
    <source>
        <dbReference type="ARBA" id="ARBA00023136"/>
    </source>
</evidence>
<dbReference type="InterPro" id="IPR001594">
    <property type="entry name" value="Palmitoyltrfase_DHHC"/>
</dbReference>
<keyword evidence="4 8" id="KW-0812">Transmembrane</keyword>
<keyword evidence="11" id="KW-1185">Reference proteome</keyword>
<evidence type="ECO:0000256" key="3">
    <source>
        <dbReference type="ARBA" id="ARBA00022679"/>
    </source>
</evidence>
<keyword evidence="3 8" id="KW-0808">Transferase</keyword>